<dbReference type="SUPFAM" id="SSF50998">
    <property type="entry name" value="Quinoprotein alcohol dehydrogenase-like"/>
    <property type="match status" value="1"/>
</dbReference>
<keyword evidence="10 11" id="KW-0472">Membrane</keyword>
<evidence type="ECO:0000256" key="9">
    <source>
        <dbReference type="ARBA" id="ARBA00022989"/>
    </source>
</evidence>
<evidence type="ECO:0000256" key="2">
    <source>
        <dbReference type="ARBA" id="ARBA00022448"/>
    </source>
</evidence>
<keyword evidence="9 11" id="KW-1133">Transmembrane helix</keyword>
<keyword evidence="8" id="KW-0653">Protein transport</keyword>
<evidence type="ECO:0000256" key="10">
    <source>
        <dbReference type="ARBA" id="ARBA00023136"/>
    </source>
</evidence>
<protein>
    <recommendedName>
        <fullName evidence="14">Prolactin regulatory element-binding protein</fullName>
    </recommendedName>
</protein>
<dbReference type="InterPro" id="IPR001680">
    <property type="entry name" value="WD40_rpt"/>
</dbReference>
<evidence type="ECO:0000256" key="5">
    <source>
        <dbReference type="ARBA" id="ARBA00022737"/>
    </source>
</evidence>
<evidence type="ECO:0000313" key="12">
    <source>
        <dbReference type="EMBL" id="GAA5814373.1"/>
    </source>
</evidence>
<evidence type="ECO:0008006" key="14">
    <source>
        <dbReference type="Google" id="ProtNLM"/>
    </source>
</evidence>
<dbReference type="Proteomes" id="UP001473302">
    <property type="component" value="Unassembled WGS sequence"/>
</dbReference>
<keyword evidence="6" id="KW-0256">Endoplasmic reticulum</keyword>
<evidence type="ECO:0000313" key="13">
    <source>
        <dbReference type="Proteomes" id="UP001473302"/>
    </source>
</evidence>
<dbReference type="Pfam" id="PF00400">
    <property type="entry name" value="WD40"/>
    <property type="match status" value="1"/>
</dbReference>
<name>A0ABP9Z5I8_9FUNG</name>
<dbReference type="PANTHER" id="PTHR23284">
    <property type="entry name" value="PROLACTIN REGULATORY ELEMENT BINDING PROTEIN"/>
    <property type="match status" value="1"/>
</dbReference>
<evidence type="ECO:0000256" key="4">
    <source>
        <dbReference type="ARBA" id="ARBA00022692"/>
    </source>
</evidence>
<keyword evidence="3" id="KW-0853">WD repeat</keyword>
<evidence type="ECO:0000256" key="7">
    <source>
        <dbReference type="ARBA" id="ARBA00022892"/>
    </source>
</evidence>
<dbReference type="PANTHER" id="PTHR23284:SF0">
    <property type="entry name" value="PROLACTIN REGULATORY ELEMENT-BINDING PROTEIN"/>
    <property type="match status" value="1"/>
</dbReference>
<keyword evidence="13" id="KW-1185">Reference proteome</keyword>
<gene>
    <name evidence="12" type="ORF">MFLAVUS_007868</name>
</gene>
<evidence type="ECO:0000256" key="8">
    <source>
        <dbReference type="ARBA" id="ARBA00022927"/>
    </source>
</evidence>
<dbReference type="InterPro" id="IPR045260">
    <property type="entry name" value="Sec12-like"/>
</dbReference>
<comment type="caution">
    <text evidence="12">The sequence shown here is derived from an EMBL/GenBank/DDBJ whole genome shotgun (WGS) entry which is preliminary data.</text>
</comment>
<dbReference type="InterPro" id="IPR011047">
    <property type="entry name" value="Quinoprotein_ADH-like_sf"/>
</dbReference>
<comment type="subcellular location">
    <subcellularLocation>
        <location evidence="1">Endoplasmic reticulum membrane</location>
        <topology evidence="1">Single-pass membrane protein</topology>
    </subcellularLocation>
</comment>
<organism evidence="12 13">
    <name type="scientific">Mucor flavus</name>
    <dbReference type="NCBI Taxonomy" id="439312"/>
    <lineage>
        <taxon>Eukaryota</taxon>
        <taxon>Fungi</taxon>
        <taxon>Fungi incertae sedis</taxon>
        <taxon>Mucoromycota</taxon>
        <taxon>Mucoromycotina</taxon>
        <taxon>Mucoromycetes</taxon>
        <taxon>Mucorales</taxon>
        <taxon>Mucorineae</taxon>
        <taxon>Mucoraceae</taxon>
        <taxon>Mucor</taxon>
    </lineage>
</organism>
<dbReference type="Gene3D" id="2.130.10.10">
    <property type="entry name" value="YVTN repeat-like/Quinoprotein amine dehydrogenase"/>
    <property type="match status" value="1"/>
</dbReference>
<dbReference type="SMART" id="SM00320">
    <property type="entry name" value="WD40"/>
    <property type="match status" value="3"/>
</dbReference>
<evidence type="ECO:0000256" key="1">
    <source>
        <dbReference type="ARBA" id="ARBA00004389"/>
    </source>
</evidence>
<evidence type="ECO:0000256" key="11">
    <source>
        <dbReference type="SAM" id="Phobius"/>
    </source>
</evidence>
<keyword evidence="4 11" id="KW-0812">Transmembrane</keyword>
<feature type="transmembrane region" description="Helical" evidence="11">
    <location>
        <begin position="354"/>
        <end position="376"/>
    </location>
</feature>
<accession>A0ABP9Z5I8</accession>
<keyword evidence="5" id="KW-0677">Repeat</keyword>
<reference evidence="12 13" key="1">
    <citation type="submission" date="2024-04" db="EMBL/GenBank/DDBJ databases">
        <title>genome sequences of Mucor flavus KT1a and Helicostylum pulchrum KT1b strains isolated from the surface of a dry-aged beef.</title>
        <authorList>
            <person name="Toyotome T."/>
            <person name="Hosono M."/>
            <person name="Torimaru M."/>
            <person name="Fukuda K."/>
            <person name="Mikami N."/>
        </authorList>
    </citation>
    <scope>NUCLEOTIDE SEQUENCE [LARGE SCALE GENOMIC DNA]</scope>
    <source>
        <strain evidence="12 13">KT1a</strain>
    </source>
</reference>
<keyword evidence="7" id="KW-0931">ER-Golgi transport</keyword>
<evidence type="ECO:0000256" key="6">
    <source>
        <dbReference type="ARBA" id="ARBA00022824"/>
    </source>
</evidence>
<keyword evidence="2" id="KW-0813">Transport</keyword>
<proteinExistence type="predicted"/>
<dbReference type="InterPro" id="IPR015943">
    <property type="entry name" value="WD40/YVTN_repeat-like_dom_sf"/>
</dbReference>
<evidence type="ECO:0000256" key="3">
    <source>
        <dbReference type="ARBA" id="ARBA00022574"/>
    </source>
</evidence>
<dbReference type="EMBL" id="BAABUK010000021">
    <property type="protein sequence ID" value="GAA5814373.1"/>
    <property type="molecule type" value="Genomic_DNA"/>
</dbReference>
<sequence length="384" mass="41924">MGNEPIALKQNVDFSVYGLDFAADDTLIIGGGGGPNNIGFKNNLVSFKIDTSSQKIIQLDSVLLSDKEDCPMSIACHPKLPLLAAGINSAADKIEKRENMNCRIFNTDSAHLRFKYAISTSTCKVADEYQKVTRFSRSGNYLVTAFSDGKISVLNTKDWSLAFAPVRLQNVQDADFDINEKHVAIATSGALFILAIDGGEIVQVIDNPKLNRNTLCEIRACRYGVNRQGIQTLYAVVNPVTRGRGFICAWKLRSRGVQYPVTKVKTAGISRKSITSFAIDFSGDVIAYASTDLSIGFIDAQQLKPLLKLGKVNNFAITSLSFNCAGNLLASAGTDNCFRVTIVPNLWKKGGDSIVVSMIFVFLDMLLFALLMDIIVKMVYQGTL</sequence>